<name>A0ACB6QQT7_9PLEO</name>
<reference evidence="1" key="1">
    <citation type="journal article" date="2020" name="Stud. Mycol.">
        <title>101 Dothideomycetes genomes: a test case for predicting lifestyles and emergence of pathogens.</title>
        <authorList>
            <person name="Haridas S."/>
            <person name="Albert R."/>
            <person name="Binder M."/>
            <person name="Bloem J."/>
            <person name="Labutti K."/>
            <person name="Salamov A."/>
            <person name="Andreopoulos B."/>
            <person name="Baker S."/>
            <person name="Barry K."/>
            <person name="Bills G."/>
            <person name="Bluhm B."/>
            <person name="Cannon C."/>
            <person name="Castanera R."/>
            <person name="Culley D."/>
            <person name="Daum C."/>
            <person name="Ezra D."/>
            <person name="Gonzalez J."/>
            <person name="Henrissat B."/>
            <person name="Kuo A."/>
            <person name="Liang C."/>
            <person name="Lipzen A."/>
            <person name="Lutzoni F."/>
            <person name="Magnuson J."/>
            <person name="Mondo S."/>
            <person name="Nolan M."/>
            <person name="Ohm R."/>
            <person name="Pangilinan J."/>
            <person name="Park H.-J."/>
            <person name="Ramirez L."/>
            <person name="Alfaro M."/>
            <person name="Sun H."/>
            <person name="Tritt A."/>
            <person name="Yoshinaga Y."/>
            <person name="Zwiers L.-H."/>
            <person name="Turgeon B."/>
            <person name="Goodwin S."/>
            <person name="Spatafora J."/>
            <person name="Crous P."/>
            <person name="Grigoriev I."/>
        </authorList>
    </citation>
    <scope>NUCLEOTIDE SEQUENCE</scope>
    <source>
        <strain evidence="1">ATCC 200398</strain>
    </source>
</reference>
<dbReference type="EMBL" id="MU003512">
    <property type="protein sequence ID" value="KAF2469384.1"/>
    <property type="molecule type" value="Genomic_DNA"/>
</dbReference>
<keyword evidence="2" id="KW-1185">Reference proteome</keyword>
<comment type="caution">
    <text evidence="1">The sequence shown here is derived from an EMBL/GenBank/DDBJ whole genome shotgun (WGS) entry which is preliminary data.</text>
</comment>
<sequence>MVLSTALRPLIGIPLFLLVVCIKLVYSVGVSKSWNNPLSKIPGPAVARLTRLWLVQSLVTGKAVEDFRRLDREYGSVVRVGPKSLLISDPDVARKILSVGSRYTRGPFFDALRLEPTRTNVISERDPKKHQLLRSILGAGIAVKGNPKLEVMMDEHIRHWIKMIDSNYISHGDKTINFDLSRSIPFLNIDFMSHLCLGKSFGCLEYDTDMFKFLHSIRTGMIAQQCMSILSEITTFLHWLAGNSSLRKFMTVFPAVCHDEGIGRVMRVIHSAVTQREADRRNKIFRDDMLDSLFDRGLTADQALTELSVLLATNTDNGSSAVQAIIFAIITNPRVYMRLQDEIDSLVARGEVSFPISNALARKLPYLQACISEGLRCYPPEMQLRERMAPPEGDFIGGYNIPGGTYVGFNAIALQHNKIYGEDTEVYRPERWFDKDEERRKQMQRTLDLMFSHGSSKCLGLDIAYMEMNKLVVELFRHFDVAVANPSKPWKRLGRGSFYQWEFFVRVERRTNFNAKNLRG</sequence>
<evidence type="ECO:0000313" key="1">
    <source>
        <dbReference type="EMBL" id="KAF2469384.1"/>
    </source>
</evidence>
<gene>
    <name evidence="1" type="ORF">BDR25DRAFT_288932</name>
</gene>
<protein>
    <submittedName>
        <fullName evidence="1">Cytochrome P450 oxidoreductase</fullName>
    </submittedName>
</protein>
<accession>A0ACB6QQT7</accession>
<organism evidence="1 2">
    <name type="scientific">Lindgomyces ingoldianus</name>
    <dbReference type="NCBI Taxonomy" id="673940"/>
    <lineage>
        <taxon>Eukaryota</taxon>
        <taxon>Fungi</taxon>
        <taxon>Dikarya</taxon>
        <taxon>Ascomycota</taxon>
        <taxon>Pezizomycotina</taxon>
        <taxon>Dothideomycetes</taxon>
        <taxon>Pleosporomycetidae</taxon>
        <taxon>Pleosporales</taxon>
        <taxon>Lindgomycetaceae</taxon>
        <taxon>Lindgomyces</taxon>
    </lineage>
</organism>
<dbReference type="Proteomes" id="UP000799755">
    <property type="component" value="Unassembled WGS sequence"/>
</dbReference>
<evidence type="ECO:0000313" key="2">
    <source>
        <dbReference type="Proteomes" id="UP000799755"/>
    </source>
</evidence>
<proteinExistence type="predicted"/>